<organism evidence="1 2">
    <name type="scientific">Candidatus Fischerbacteria bacterium RBG_13_37_8</name>
    <dbReference type="NCBI Taxonomy" id="1817863"/>
    <lineage>
        <taxon>Bacteria</taxon>
        <taxon>Candidatus Fischeribacteriota</taxon>
    </lineage>
</organism>
<dbReference type="AlphaFoldDB" id="A0A1F5VJU9"/>
<protein>
    <submittedName>
        <fullName evidence="1">Uncharacterized protein</fullName>
    </submittedName>
</protein>
<name>A0A1F5VJU9_9BACT</name>
<comment type="caution">
    <text evidence="1">The sequence shown here is derived from an EMBL/GenBank/DDBJ whole genome shotgun (WGS) entry which is preliminary data.</text>
</comment>
<proteinExistence type="predicted"/>
<evidence type="ECO:0000313" key="1">
    <source>
        <dbReference type="EMBL" id="OGF63610.1"/>
    </source>
</evidence>
<reference evidence="1 2" key="1">
    <citation type="journal article" date="2016" name="Nat. Commun.">
        <title>Thousands of microbial genomes shed light on interconnected biogeochemical processes in an aquifer system.</title>
        <authorList>
            <person name="Anantharaman K."/>
            <person name="Brown C.T."/>
            <person name="Hug L.A."/>
            <person name="Sharon I."/>
            <person name="Castelle C.J."/>
            <person name="Probst A.J."/>
            <person name="Thomas B.C."/>
            <person name="Singh A."/>
            <person name="Wilkins M.J."/>
            <person name="Karaoz U."/>
            <person name="Brodie E.L."/>
            <person name="Williams K.H."/>
            <person name="Hubbard S.S."/>
            <person name="Banfield J.F."/>
        </authorList>
    </citation>
    <scope>NUCLEOTIDE SEQUENCE [LARGE SCALE GENOMIC DNA]</scope>
</reference>
<evidence type="ECO:0000313" key="2">
    <source>
        <dbReference type="Proteomes" id="UP000178943"/>
    </source>
</evidence>
<gene>
    <name evidence="1" type="ORF">A2Y62_18820</name>
</gene>
<dbReference type="STRING" id="1817863.A2Y62_18820"/>
<dbReference type="Proteomes" id="UP000178943">
    <property type="component" value="Unassembled WGS sequence"/>
</dbReference>
<accession>A0A1F5VJU9</accession>
<sequence length="553" mass="64317">MDTIDKKIVLQKAKEIAKRYHIDDEKRILAIMENTVIRALDINLPKDDSNSHHIVTCIPSLEDALKYMPPDQAMQLFDIHNLDKLRKIIFLWEILTFFKTPFYTHKELAEIIKKFISYLENNENSLISIGYPETYFNDSPWLHDILSLMFPVKVPLFIKDKISDANDASGQHPYRDSYGNLILEYCWSKEQSNQEASAEKQQECSYKEAPFINRLTKQEIDYIKELRAKLFNLKIDLLETSFKYTSFDKSADSYLDECLTSIYQKLGSDNVDKLALIESTYSEISINYSFSRQSGLPRIVYQPIQTGAIQSIFSFLFFIASELQLSIMHSFKSKLLDLTNGSIPSSYYELASLPTIAGIDDVILNISSRADKEKVFFESFRKKLSAIKIPVWVSPQDYGSISAIAQQFEAGKLSFIPPELIKEQSLKRNITASFDLAPETNWKDITIKFINNEDVIIIAKNLHHRTNYREMGFEDLKKKSYNLQWNLLLILTQHKGELSWSTQESNYTIKKQKQLLSKKLRTYFQIDEDPFHPYRKLKKYKIKLQLIPPPDSE</sequence>
<dbReference type="EMBL" id="MFGW01000159">
    <property type="protein sequence ID" value="OGF63610.1"/>
    <property type="molecule type" value="Genomic_DNA"/>
</dbReference>